<protein>
    <submittedName>
        <fullName evidence="2">Plasmid stabilization protein</fullName>
    </submittedName>
</protein>
<sequence>MAPRIFILPTALDNYRLAVRETARTWSREQAKIYGRLLREGFNAIPDAYARVKTKKDERVENSLFRLHKIEHHYAVYIVVDDATFVVAAVLHERMNIPAQLKVIERLTDQENETLMGYPRPRS</sequence>
<evidence type="ECO:0000313" key="3">
    <source>
        <dbReference type="Proteomes" id="UP000093111"/>
    </source>
</evidence>
<organism evidence="2 3">
    <name type="scientific">Pararhizobium polonicum</name>
    <dbReference type="NCBI Taxonomy" id="1612624"/>
    <lineage>
        <taxon>Bacteria</taxon>
        <taxon>Pseudomonadati</taxon>
        <taxon>Pseudomonadota</taxon>
        <taxon>Alphaproteobacteria</taxon>
        <taxon>Hyphomicrobiales</taxon>
        <taxon>Rhizobiaceae</taxon>
        <taxon>Rhizobium/Agrobacterium group</taxon>
        <taxon>Pararhizobium</taxon>
    </lineage>
</organism>
<dbReference type="Pfam" id="PF05016">
    <property type="entry name" value="ParE_toxin"/>
    <property type="match status" value="1"/>
</dbReference>
<evidence type="ECO:0000256" key="1">
    <source>
        <dbReference type="ARBA" id="ARBA00022649"/>
    </source>
</evidence>
<dbReference type="STRING" id="1612624.ADU59_18840"/>
<dbReference type="RefSeq" id="WP_068955696.1">
    <property type="nucleotide sequence ID" value="NZ_LGLV01000012.1"/>
</dbReference>
<dbReference type="InterPro" id="IPR007712">
    <property type="entry name" value="RelE/ParE_toxin"/>
</dbReference>
<comment type="caution">
    <text evidence="2">The sequence shown here is derived from an EMBL/GenBank/DDBJ whole genome shotgun (WGS) entry which is preliminary data.</text>
</comment>
<dbReference type="Proteomes" id="UP000093111">
    <property type="component" value="Unassembled WGS sequence"/>
</dbReference>
<dbReference type="PATRIC" id="fig|1612624.7.peg.5724"/>
<name>A0A1C7NYF3_9HYPH</name>
<dbReference type="OrthoDB" id="7173315at2"/>
<proteinExistence type="predicted"/>
<keyword evidence="3" id="KW-1185">Reference proteome</keyword>
<dbReference type="Gene3D" id="3.30.2310.20">
    <property type="entry name" value="RelE-like"/>
    <property type="match status" value="1"/>
</dbReference>
<reference evidence="2 3" key="1">
    <citation type="journal article" date="2016" name="Syst. Appl. Microbiol.">
        <title>Pararhizobium polonicum sp. nov. isolated from tumors on stone fruit rootstocks.</title>
        <authorList>
            <person name="Pulawska J."/>
            <person name="Kuzmanovic N."/>
            <person name="Willems A."/>
            <person name="Pothier J.F."/>
        </authorList>
    </citation>
    <scope>NUCLEOTIDE SEQUENCE [LARGE SCALE GENOMIC DNA]</scope>
    <source>
        <strain evidence="2 3">F5.1</strain>
    </source>
</reference>
<accession>A0A1C7NYF3</accession>
<dbReference type="AlphaFoldDB" id="A0A1C7NYF3"/>
<evidence type="ECO:0000313" key="2">
    <source>
        <dbReference type="EMBL" id="OBZ93766.1"/>
    </source>
</evidence>
<gene>
    <name evidence="2" type="ORF">ADU59_18840</name>
</gene>
<dbReference type="EMBL" id="LGLV01000012">
    <property type="protein sequence ID" value="OBZ93766.1"/>
    <property type="molecule type" value="Genomic_DNA"/>
</dbReference>
<keyword evidence="1" id="KW-1277">Toxin-antitoxin system</keyword>
<dbReference type="InterPro" id="IPR035093">
    <property type="entry name" value="RelE/ParE_toxin_dom_sf"/>
</dbReference>